<dbReference type="GO" id="GO:0007059">
    <property type="term" value="P:chromosome segregation"/>
    <property type="evidence" value="ECO:0007669"/>
    <property type="project" value="UniProtKB-KW"/>
</dbReference>
<keyword evidence="2" id="KW-0159">Chromosome partition</keyword>
<gene>
    <name evidence="5" type="ORF">R2APBS1_1919</name>
</gene>
<organism evidence="5 6">
    <name type="scientific">Rhodanobacter denitrificans</name>
    <dbReference type="NCBI Taxonomy" id="666685"/>
    <lineage>
        <taxon>Bacteria</taxon>
        <taxon>Pseudomonadati</taxon>
        <taxon>Pseudomonadota</taxon>
        <taxon>Gammaproteobacteria</taxon>
        <taxon>Lysobacterales</taxon>
        <taxon>Rhodanobacteraceae</taxon>
        <taxon>Rhodanobacter</taxon>
    </lineage>
</organism>
<protein>
    <submittedName>
        <fullName evidence="5">PRTRC system ParB family protein</fullName>
    </submittedName>
</protein>
<name>M4NG45_9GAMM</name>
<evidence type="ECO:0000259" key="4">
    <source>
        <dbReference type="SMART" id="SM00470"/>
    </source>
</evidence>
<dbReference type="KEGG" id="rhd:R2APBS1_1919"/>
<feature type="region of interest" description="Disordered" evidence="3">
    <location>
        <begin position="357"/>
        <end position="397"/>
    </location>
</feature>
<dbReference type="PANTHER" id="PTHR33375">
    <property type="entry name" value="CHROMOSOME-PARTITIONING PROTEIN PARB-RELATED"/>
    <property type="match status" value="1"/>
</dbReference>
<dbReference type="Pfam" id="PF02195">
    <property type="entry name" value="ParB_N"/>
    <property type="match status" value="1"/>
</dbReference>
<dbReference type="InterPro" id="IPR036086">
    <property type="entry name" value="ParB/Sulfiredoxin_sf"/>
</dbReference>
<dbReference type="Gene3D" id="1.10.10.2830">
    <property type="match status" value="1"/>
</dbReference>
<comment type="similarity">
    <text evidence="1">Belongs to the ParB family.</text>
</comment>
<dbReference type="InterPro" id="IPR004437">
    <property type="entry name" value="ParB/RepB/Spo0J"/>
</dbReference>
<feature type="domain" description="ParB-like N-terminal" evidence="4">
    <location>
        <begin position="16"/>
        <end position="109"/>
    </location>
</feature>
<dbReference type="OrthoDB" id="9796891at2"/>
<evidence type="ECO:0000313" key="6">
    <source>
        <dbReference type="Proteomes" id="UP000011859"/>
    </source>
</evidence>
<feature type="compositionally biased region" description="Low complexity" evidence="3">
    <location>
        <begin position="387"/>
        <end position="397"/>
    </location>
</feature>
<dbReference type="STRING" id="666685.R2APBS1_1919"/>
<feature type="compositionally biased region" description="Low complexity" evidence="3">
    <location>
        <begin position="366"/>
        <end position="375"/>
    </location>
</feature>
<dbReference type="SUPFAM" id="SSF110849">
    <property type="entry name" value="ParB/Sulfiredoxin"/>
    <property type="match status" value="1"/>
</dbReference>
<feature type="compositionally biased region" description="Basic residues" evidence="3">
    <location>
        <begin position="376"/>
        <end position="386"/>
    </location>
</feature>
<dbReference type="NCBIfam" id="TIGR00180">
    <property type="entry name" value="parB_part"/>
    <property type="match status" value="1"/>
</dbReference>
<dbReference type="GO" id="GO:0003677">
    <property type="term" value="F:DNA binding"/>
    <property type="evidence" value="ECO:0007669"/>
    <property type="project" value="InterPro"/>
</dbReference>
<reference evidence="5 6" key="1">
    <citation type="submission" date="2012-04" db="EMBL/GenBank/DDBJ databases">
        <title>Complete genome of Rhodanobacter sp. 2APBS1.</title>
        <authorList>
            <consortium name="US DOE Joint Genome Institute"/>
            <person name="Huntemann M."/>
            <person name="Wei C.-L."/>
            <person name="Han J."/>
            <person name="Detter J.C."/>
            <person name="Han C."/>
            <person name="Tapia R."/>
            <person name="Munk A.C.C."/>
            <person name="Chen A."/>
            <person name="Krypides N."/>
            <person name="Mavromatis K."/>
            <person name="Markowitz V."/>
            <person name="Szeto E."/>
            <person name="Ivanova N."/>
            <person name="Mikhailova N."/>
            <person name="Ovchinnikova G."/>
            <person name="Pagani I."/>
            <person name="Pati A."/>
            <person name="Goodwin L."/>
            <person name="Peters L."/>
            <person name="Pitluck S."/>
            <person name="Woyke T."/>
            <person name="Prakash O."/>
            <person name="Elkins J."/>
            <person name="Brown S."/>
            <person name="Palumbo A."/>
            <person name="Hemme C."/>
            <person name="Zhou J."/>
            <person name="Watson D."/>
            <person name="Jardine P."/>
            <person name="Kostka J."/>
            <person name="Green S."/>
        </authorList>
    </citation>
    <scope>NUCLEOTIDE SEQUENCE [LARGE SCALE GENOMIC DNA]</scope>
    <source>
        <strain evidence="5 6">2APBS1</strain>
    </source>
</reference>
<dbReference type="Gene3D" id="3.90.1530.30">
    <property type="match status" value="1"/>
</dbReference>
<dbReference type="GeneID" id="72428654"/>
<dbReference type="InterPro" id="IPR041468">
    <property type="entry name" value="HTH_ParB/Spo0J"/>
</dbReference>
<evidence type="ECO:0000256" key="1">
    <source>
        <dbReference type="ARBA" id="ARBA00006295"/>
    </source>
</evidence>
<dbReference type="Pfam" id="PF17762">
    <property type="entry name" value="HTH_ParB"/>
    <property type="match status" value="1"/>
</dbReference>
<dbReference type="NCBIfam" id="TIGR03734">
    <property type="entry name" value="PRTRC_parB"/>
    <property type="match status" value="1"/>
</dbReference>
<dbReference type="AlphaFoldDB" id="M4NG45"/>
<accession>M4NG45</accession>
<dbReference type="InterPro" id="IPR050336">
    <property type="entry name" value="Chromosome_partition/occlusion"/>
</dbReference>
<dbReference type="EMBL" id="CP003470">
    <property type="protein sequence ID" value="AGG89042.1"/>
    <property type="molecule type" value="Genomic_DNA"/>
</dbReference>
<dbReference type="RefSeq" id="WP_015447767.1">
    <property type="nucleotide sequence ID" value="NC_020541.1"/>
</dbReference>
<dbReference type="HOGENOM" id="CLU_035398_0_0_6"/>
<dbReference type="SMART" id="SM00470">
    <property type="entry name" value="ParB"/>
    <property type="match status" value="1"/>
</dbReference>
<sequence length="588" mass="62000">MTTSEHDYEHSTGETRVVPLSSISVQPGFNPRRAFRPADMDRLVASIREQGVIQPPLVRPRHDGEEGFWLVAGERRFRACTLLNKAELPVLVREMDDAQARLAALCENMDRKDLSAAEEAIAARHALDLAGGDKAATASQLGWSATKLEARLLLLTASAAVLQALADGAIHVGHAELLAGLPEASQDKALGRIIEGQVSVADLREQVKGIVIPLSTAIFDTTACAKCPFNTQLQGSLFGDAVAGAHCKNRACFTAKTNEAIEAKRAALAEEVGTVALSTEKDPDSYVPLVVNGEGGVGRAQFEQCRTCQHFGALIHAKADGRLGQVERPMCFERTCHSQKVAAHAAELAALAEEASGSSPVAAGNPSPGTAPAGKAKAKPKVKPAPKKAAPAASPSGARTAMKPAFVAAARELLTTDPRVGLALAVMALSKVAREAGLDPATAPRPTPEESVATLLKLDANALAAKYREVCEQLVSGDLRSAYSRNDVFPIVIAARVTQALQGGPGSHFKVTAEFLAAHTREGISALLAESGFEKWLKEQEDGAAKWKALMSLKKSELPAAVMEKGFEWAGFVPASVQNVTPRSLVGV</sequence>
<evidence type="ECO:0000313" key="5">
    <source>
        <dbReference type="EMBL" id="AGG89042.1"/>
    </source>
</evidence>
<keyword evidence="6" id="KW-1185">Reference proteome</keyword>
<proteinExistence type="inferred from homology"/>
<dbReference type="eggNOG" id="COG1475">
    <property type="taxonomic scope" value="Bacteria"/>
</dbReference>
<evidence type="ECO:0000256" key="2">
    <source>
        <dbReference type="ARBA" id="ARBA00022829"/>
    </source>
</evidence>
<dbReference type="InterPro" id="IPR022396">
    <property type="entry name" value="PRTRC_ParB"/>
</dbReference>
<dbReference type="InterPro" id="IPR003115">
    <property type="entry name" value="ParB_N"/>
</dbReference>
<dbReference type="GO" id="GO:0005694">
    <property type="term" value="C:chromosome"/>
    <property type="evidence" value="ECO:0007669"/>
    <property type="project" value="TreeGrafter"/>
</dbReference>
<evidence type="ECO:0000256" key="3">
    <source>
        <dbReference type="SAM" id="MobiDB-lite"/>
    </source>
</evidence>
<dbReference type="Proteomes" id="UP000011859">
    <property type="component" value="Chromosome"/>
</dbReference>
<dbReference type="SUPFAM" id="SSF109709">
    <property type="entry name" value="KorB DNA-binding domain-like"/>
    <property type="match status" value="1"/>
</dbReference>
<dbReference type="PANTHER" id="PTHR33375:SF1">
    <property type="entry name" value="CHROMOSOME-PARTITIONING PROTEIN PARB-RELATED"/>
    <property type="match status" value="1"/>
</dbReference>